<dbReference type="InterPro" id="IPR001347">
    <property type="entry name" value="SIS_dom"/>
</dbReference>
<sequence length="393" mass="44109">MTFLADYWFIYVYNKTDLTAITTFEELITLMMMNNPTMLSYIRREQPVLERLLASYPKQITAALAHAPKHPQHWLILATGSRLNAANTARLYMQKVAGLQVTLAAADLYVTYEEADPSVDVVIGVSLTENDPTMLEAINKARAASHAHTIIITDQKESVLTDIADATCDLMTGKESVPYITLSFQAIVLTLMLLTVRSAALQERLTELAVNQELDEFSFLIENMNQTVQRANDFYRKFTIDFTNAPQFTAIGANVLAGTLAEMQAKFTEILRVPAHGYSLASFTHGGFMGVHEDHCQFYIEINTDPAVMEQLQAVKTYESRLTPHIYTISLTGEQPAVNDDQTLLLDPVTDPYKAPLMAIIPFQVLAWFIAKSRGINLNHLMYQDFQKAINLQ</sequence>
<evidence type="ECO:0000259" key="1">
    <source>
        <dbReference type="PROSITE" id="PS51464"/>
    </source>
</evidence>
<proteinExistence type="predicted"/>
<dbReference type="Proteomes" id="UP000051020">
    <property type="component" value="Unassembled WGS sequence"/>
</dbReference>
<dbReference type="InterPro" id="IPR046348">
    <property type="entry name" value="SIS_dom_sf"/>
</dbReference>
<dbReference type="GO" id="GO:0097367">
    <property type="term" value="F:carbohydrate derivative binding"/>
    <property type="evidence" value="ECO:0007669"/>
    <property type="project" value="InterPro"/>
</dbReference>
<comment type="caution">
    <text evidence="2">The sequence shown here is derived from an EMBL/GenBank/DDBJ whole genome shotgun (WGS) entry which is preliminary data.</text>
</comment>
<reference evidence="2 3" key="1">
    <citation type="journal article" date="2015" name="Genome Announc.">
        <title>Expanding the biotechnology potential of lactobacilli through comparative genomics of 213 strains and associated genera.</title>
        <authorList>
            <person name="Sun Z."/>
            <person name="Harris H.M."/>
            <person name="McCann A."/>
            <person name="Guo C."/>
            <person name="Argimon S."/>
            <person name="Zhang W."/>
            <person name="Yang X."/>
            <person name="Jeffery I.B."/>
            <person name="Cooney J.C."/>
            <person name="Kagawa T.F."/>
            <person name="Liu W."/>
            <person name="Song Y."/>
            <person name="Salvetti E."/>
            <person name="Wrobel A."/>
            <person name="Rasinkangas P."/>
            <person name="Parkhill J."/>
            <person name="Rea M.C."/>
            <person name="O'Sullivan O."/>
            <person name="Ritari J."/>
            <person name="Douillard F.P."/>
            <person name="Paul Ross R."/>
            <person name="Yang R."/>
            <person name="Briner A.E."/>
            <person name="Felis G.E."/>
            <person name="de Vos W.M."/>
            <person name="Barrangou R."/>
            <person name="Klaenhammer T.R."/>
            <person name="Caufield P.W."/>
            <person name="Cui Y."/>
            <person name="Zhang H."/>
            <person name="O'Toole P.W."/>
        </authorList>
    </citation>
    <scope>NUCLEOTIDE SEQUENCE [LARGE SCALE GENOMIC DNA]</scope>
    <source>
        <strain evidence="2 3">DSM 20314</strain>
    </source>
</reference>
<dbReference type="AlphaFoldDB" id="A0A837R6T5"/>
<evidence type="ECO:0000313" key="3">
    <source>
        <dbReference type="Proteomes" id="UP000051020"/>
    </source>
</evidence>
<protein>
    <recommendedName>
        <fullName evidence="1">SIS domain-containing protein</fullName>
    </recommendedName>
</protein>
<dbReference type="Gene3D" id="3.40.50.10490">
    <property type="entry name" value="Glucose-6-phosphate isomerase like protein, domain 1"/>
    <property type="match status" value="2"/>
</dbReference>
<dbReference type="GO" id="GO:0006487">
    <property type="term" value="P:protein N-linked glycosylation"/>
    <property type="evidence" value="ECO:0007669"/>
    <property type="project" value="TreeGrafter"/>
</dbReference>
<feature type="domain" description="SIS" evidence="1">
    <location>
        <begin position="64"/>
        <end position="204"/>
    </location>
</feature>
<accession>A0A837R6T5</accession>
<dbReference type="PROSITE" id="PS51464">
    <property type="entry name" value="SIS"/>
    <property type="match status" value="1"/>
</dbReference>
<dbReference type="PANTHER" id="PTHR10937">
    <property type="entry name" value="GLUCOSAMINE--FRUCTOSE-6-PHOSPHATE AMINOTRANSFERASE, ISOMERIZING"/>
    <property type="match status" value="1"/>
</dbReference>
<dbReference type="GO" id="GO:0006047">
    <property type="term" value="P:UDP-N-acetylglucosamine metabolic process"/>
    <property type="evidence" value="ECO:0007669"/>
    <property type="project" value="TreeGrafter"/>
</dbReference>
<dbReference type="GO" id="GO:0004360">
    <property type="term" value="F:glutamine-fructose-6-phosphate transaminase (isomerizing) activity"/>
    <property type="evidence" value="ECO:0007669"/>
    <property type="project" value="TreeGrafter"/>
</dbReference>
<gene>
    <name evidence="2" type="ORF">FD24_GL001269</name>
</gene>
<evidence type="ECO:0000313" key="2">
    <source>
        <dbReference type="EMBL" id="KRK23126.1"/>
    </source>
</evidence>
<dbReference type="SUPFAM" id="SSF53697">
    <property type="entry name" value="SIS domain"/>
    <property type="match status" value="1"/>
</dbReference>
<dbReference type="PANTHER" id="PTHR10937:SF17">
    <property type="entry name" value="GLUCOSAMINE-FRUCTOSE-6-PHOSPHATE AMINOTRANSFERASE"/>
    <property type="match status" value="1"/>
</dbReference>
<name>A0A837R6T5_LACPE</name>
<organism evidence="2 3">
    <name type="scientific">Lactiplantibacillus pentosus DSM 20314</name>
    <dbReference type="NCBI Taxonomy" id="1423791"/>
    <lineage>
        <taxon>Bacteria</taxon>
        <taxon>Bacillati</taxon>
        <taxon>Bacillota</taxon>
        <taxon>Bacilli</taxon>
        <taxon>Lactobacillales</taxon>
        <taxon>Lactobacillaceae</taxon>
        <taxon>Lactiplantibacillus</taxon>
    </lineage>
</organism>
<dbReference type="GO" id="GO:0006002">
    <property type="term" value="P:fructose 6-phosphate metabolic process"/>
    <property type="evidence" value="ECO:0007669"/>
    <property type="project" value="TreeGrafter"/>
</dbReference>
<dbReference type="Pfam" id="PF01380">
    <property type="entry name" value="SIS"/>
    <property type="match status" value="1"/>
</dbReference>
<dbReference type="EMBL" id="AZCU01000018">
    <property type="protein sequence ID" value="KRK23126.1"/>
    <property type="molecule type" value="Genomic_DNA"/>
</dbReference>